<dbReference type="STRING" id="1611254.A0A2G5UI81"/>
<reference evidence="2" key="1">
    <citation type="journal article" date="2018" name="Science">
        <title>Rapid genome shrinkage in a self-fertile nematode reveals sperm competition proteins.</title>
        <authorList>
            <person name="Yin D."/>
            <person name="Schwarz E.M."/>
            <person name="Thomas C.G."/>
            <person name="Felde R.L."/>
            <person name="Korf I.F."/>
            <person name="Cutter A.D."/>
            <person name="Schartner C.M."/>
            <person name="Ralston E.J."/>
            <person name="Meyer B.J."/>
            <person name="Haag E.S."/>
        </authorList>
    </citation>
    <scope>NUCLEOTIDE SEQUENCE</scope>
    <source>
        <strain evidence="2">JU1422</strain>
    </source>
</reference>
<protein>
    <submittedName>
        <fullName evidence="2">Uncharacterized protein</fullName>
    </submittedName>
</protein>
<dbReference type="PRINTS" id="PR01217">
    <property type="entry name" value="PRICHEXTENSN"/>
</dbReference>
<comment type="caution">
    <text evidence="2">The sequence shown here is derived from an EMBL/GenBank/DDBJ whole genome shotgun (WGS) entry which is preliminary data.</text>
</comment>
<dbReference type="AlphaFoldDB" id="A0A2G5UI81"/>
<feature type="region of interest" description="Disordered" evidence="1">
    <location>
        <begin position="167"/>
        <end position="235"/>
    </location>
</feature>
<proteinExistence type="predicted"/>
<feature type="compositionally biased region" description="Pro residues" evidence="1">
    <location>
        <begin position="175"/>
        <end position="228"/>
    </location>
</feature>
<keyword evidence="3" id="KW-1185">Reference proteome</keyword>
<dbReference type="PANTHER" id="PTHR45691">
    <property type="entry name" value="PROTEIN DIAPHANOUS"/>
    <property type="match status" value="1"/>
</dbReference>
<sequence length="465" mass="51410">MDDFYITLPSSVKSDQFDNTSSRWVTRLPQVLYLEKEKYLVAATDVIYPYSFVNVSKELNYWVHFNDREPIHVTFPTAQYSNIDDVLNVLNGKPRATRKRKRDTQTILDNHMTVLKEGAKSAKNEAELKANFLKDSVTIGREAAAAAKEAKEAGQAAITANVSIQKEAAQAATTPAPPAPPVTPAPPPPPSSTPAPPTTPAPPPPPPSSTPAPPPPPSSTPAPPPPPSSTSAPLAPGEYLTVHKQVLDGQITPFVNVVEGRTQRMEDIAKLHGDIAKSQAEAVQLGKDYEAACQAVLDGSENAVKDLEKVRAKMNIKVVQHGNDYLHFDKKNDRIHIKFRSDDILFIEFEQSCAYFLGFHDTIVKEPRVAPHNLDLFGNVSTLYLYCDIVDPIIVGDQKNQLLTVIPCKGKYGEMIHHTIPYPRYLPIRSNTVDSIKVELLSEFAEPIHFHWGSSILVLHFKKIR</sequence>
<dbReference type="GO" id="GO:0005884">
    <property type="term" value="C:actin filament"/>
    <property type="evidence" value="ECO:0007669"/>
    <property type="project" value="TreeGrafter"/>
</dbReference>
<name>A0A2G5UI81_9PELO</name>
<evidence type="ECO:0000313" key="3">
    <source>
        <dbReference type="Proteomes" id="UP000230233"/>
    </source>
</evidence>
<dbReference type="PANTHER" id="PTHR45691:SF1">
    <property type="entry name" value="FH2 DOMAIN-CONTAINING PROTEIN 1-RELATED"/>
    <property type="match status" value="1"/>
</dbReference>
<dbReference type="InterPro" id="IPR051412">
    <property type="entry name" value="Formin_Homology_Diaphanous_sf"/>
</dbReference>
<gene>
    <name evidence="2" type="primary">Cnig_chr_III.g11012</name>
    <name evidence="2" type="ORF">B9Z55_011012</name>
</gene>
<dbReference type="Proteomes" id="UP000230233">
    <property type="component" value="Chromosome III"/>
</dbReference>
<dbReference type="SUPFAM" id="SSF101447">
    <property type="entry name" value="Formin homology 2 domain (FH2 domain)"/>
    <property type="match status" value="1"/>
</dbReference>
<organism evidence="2 3">
    <name type="scientific">Caenorhabditis nigoni</name>
    <dbReference type="NCBI Taxonomy" id="1611254"/>
    <lineage>
        <taxon>Eukaryota</taxon>
        <taxon>Metazoa</taxon>
        <taxon>Ecdysozoa</taxon>
        <taxon>Nematoda</taxon>
        <taxon>Chromadorea</taxon>
        <taxon>Rhabditida</taxon>
        <taxon>Rhabditina</taxon>
        <taxon>Rhabditomorpha</taxon>
        <taxon>Rhabditoidea</taxon>
        <taxon>Rhabditidae</taxon>
        <taxon>Peloderinae</taxon>
        <taxon>Caenorhabditis</taxon>
    </lineage>
</organism>
<dbReference type="OrthoDB" id="5872300at2759"/>
<evidence type="ECO:0000256" key="1">
    <source>
        <dbReference type="SAM" id="MobiDB-lite"/>
    </source>
</evidence>
<evidence type="ECO:0000313" key="2">
    <source>
        <dbReference type="EMBL" id="PIC39270.1"/>
    </source>
</evidence>
<dbReference type="GO" id="GO:0030041">
    <property type="term" value="P:actin filament polymerization"/>
    <property type="evidence" value="ECO:0007669"/>
    <property type="project" value="TreeGrafter"/>
</dbReference>
<dbReference type="EMBL" id="PDUG01000003">
    <property type="protein sequence ID" value="PIC39270.1"/>
    <property type="molecule type" value="Genomic_DNA"/>
</dbReference>
<accession>A0A2G5UI81</accession>